<protein>
    <submittedName>
        <fullName evidence="1">Uncharacterized protein</fullName>
    </submittedName>
</protein>
<feature type="non-terminal residue" evidence="1">
    <location>
        <position position="62"/>
    </location>
</feature>
<sequence length="62" mass="7202">ILPGFDGSWPLPGCELLPILLVQALRVRHPCCHLLLCRRCCWIIWWSACSCDCENEGYWRKA</sequence>
<reference evidence="1 2" key="1">
    <citation type="submission" date="2023-08" db="EMBL/GenBank/DDBJ databases">
        <title>Black Yeasts Isolated from many extreme environments.</title>
        <authorList>
            <person name="Coleine C."/>
            <person name="Stajich J.E."/>
            <person name="Selbmann L."/>
        </authorList>
    </citation>
    <scope>NUCLEOTIDE SEQUENCE [LARGE SCALE GENOMIC DNA]</scope>
    <source>
        <strain evidence="1 2">CCFEE 536</strain>
    </source>
</reference>
<gene>
    <name evidence="1" type="ORF">LTR16_010973</name>
</gene>
<proteinExistence type="predicted"/>
<dbReference type="Proteomes" id="UP001357485">
    <property type="component" value="Unassembled WGS sequence"/>
</dbReference>
<evidence type="ECO:0000313" key="2">
    <source>
        <dbReference type="Proteomes" id="UP001357485"/>
    </source>
</evidence>
<accession>A0ABR0LSL6</accession>
<keyword evidence="2" id="KW-1185">Reference proteome</keyword>
<comment type="caution">
    <text evidence="1">The sequence shown here is derived from an EMBL/GenBank/DDBJ whole genome shotgun (WGS) entry which is preliminary data.</text>
</comment>
<evidence type="ECO:0000313" key="1">
    <source>
        <dbReference type="EMBL" id="KAK5240202.1"/>
    </source>
</evidence>
<dbReference type="EMBL" id="JAVRRA010011487">
    <property type="protein sequence ID" value="KAK5240202.1"/>
    <property type="molecule type" value="Genomic_DNA"/>
</dbReference>
<organism evidence="1 2">
    <name type="scientific">Cryomyces antarcticus</name>
    <dbReference type="NCBI Taxonomy" id="329879"/>
    <lineage>
        <taxon>Eukaryota</taxon>
        <taxon>Fungi</taxon>
        <taxon>Dikarya</taxon>
        <taxon>Ascomycota</taxon>
        <taxon>Pezizomycotina</taxon>
        <taxon>Dothideomycetes</taxon>
        <taxon>Dothideomycetes incertae sedis</taxon>
        <taxon>Cryomyces</taxon>
    </lineage>
</organism>
<name>A0ABR0LSL6_9PEZI</name>
<feature type="non-terminal residue" evidence="1">
    <location>
        <position position="1"/>
    </location>
</feature>